<dbReference type="InterPro" id="IPR023865">
    <property type="entry name" value="Aliphatic_acid_kinase_CS"/>
</dbReference>
<keyword evidence="6" id="KW-0479">Metal-binding</keyword>
<comment type="pathway">
    <text evidence="6">Metabolic intermediate biosynthesis; acetyl-CoA biosynthesis; acetyl-CoA from acetate: step 1/2.</text>
</comment>
<dbReference type="Gene3D" id="3.30.420.40">
    <property type="match status" value="2"/>
</dbReference>
<evidence type="ECO:0000256" key="4">
    <source>
        <dbReference type="ARBA" id="ARBA00022777"/>
    </source>
</evidence>
<evidence type="ECO:0000313" key="9">
    <source>
        <dbReference type="Proteomes" id="UP000245080"/>
    </source>
</evidence>
<proteinExistence type="inferred from homology"/>
<dbReference type="GO" id="GO:0000287">
    <property type="term" value="F:magnesium ion binding"/>
    <property type="evidence" value="ECO:0007669"/>
    <property type="project" value="UniProtKB-UniRule"/>
</dbReference>
<feature type="binding site" evidence="6">
    <location>
        <begin position="330"/>
        <end position="334"/>
    </location>
    <ligand>
        <name>ATP</name>
        <dbReference type="ChEBI" id="CHEBI:30616"/>
    </ligand>
</feature>
<dbReference type="AlphaFoldDB" id="A0A2V1MXQ1"/>
<feature type="binding site" evidence="6">
    <location>
        <begin position="207"/>
        <end position="211"/>
    </location>
    <ligand>
        <name>ATP</name>
        <dbReference type="ChEBI" id="CHEBI:30616"/>
    </ligand>
</feature>
<sequence length="399" mass="43434">MGKSLAVNAGSSTLKFKLFDMPSETVIADGVIDRLGLGNSNVEIKYGDGQKYESVEDVKDHEAAIQLMLDSLINLKILGSYDEITGVGHRVVAGGEIFKDTTVIDAEVVKQIESLAEYAPLHNPANVQGIKAIHKILPDVFSVAVFDTAFHTTMPAVNYMYGIPYEYYEKYGARKYGAHGTSHRYVAGRAAEMLGRPLEDLKLITMHIGAGGSITAIKDGKSYDTSMGFTPLAGIEMATRSGDVDPSLIAYLMNKLDITDSSDMLKILNKKSGLLGVSGVSADMRDLEKVQDENERAKLARDIFINRIVRYVGGYLAELGGADAVVFTAGVGENDIGIRQEVADKLNVFGIAVDPEKNHVRGVERDLSADGSTIKTLLIPTNEELMIVRDIERLRNDQK</sequence>
<comment type="catalytic activity">
    <reaction evidence="6">
        <text>acetate + ATP = acetyl phosphate + ADP</text>
        <dbReference type="Rhea" id="RHEA:11352"/>
        <dbReference type="ChEBI" id="CHEBI:22191"/>
        <dbReference type="ChEBI" id="CHEBI:30089"/>
        <dbReference type="ChEBI" id="CHEBI:30616"/>
        <dbReference type="ChEBI" id="CHEBI:456216"/>
        <dbReference type="EC" id="2.7.2.1"/>
    </reaction>
</comment>
<dbReference type="GO" id="GO:0006085">
    <property type="term" value="P:acetyl-CoA biosynthetic process"/>
    <property type="evidence" value="ECO:0007669"/>
    <property type="project" value="UniProtKB-UniRule"/>
</dbReference>
<evidence type="ECO:0000256" key="2">
    <source>
        <dbReference type="ARBA" id="ARBA00022679"/>
    </source>
</evidence>
<dbReference type="EC" id="2.7.2.1" evidence="6"/>
<comment type="subcellular location">
    <subcellularLocation>
        <location evidence="6">Cytoplasm</location>
    </subcellularLocation>
</comment>
<organism evidence="8 9">
    <name type="scientific">Levilactobacillus bambusae</name>
    <dbReference type="NCBI Taxonomy" id="2024736"/>
    <lineage>
        <taxon>Bacteria</taxon>
        <taxon>Bacillati</taxon>
        <taxon>Bacillota</taxon>
        <taxon>Bacilli</taxon>
        <taxon>Lactobacillales</taxon>
        <taxon>Lactobacillaceae</taxon>
        <taxon>Levilactobacillus</taxon>
    </lineage>
</organism>
<keyword evidence="9" id="KW-1185">Reference proteome</keyword>
<keyword evidence="6" id="KW-0963">Cytoplasm</keyword>
<gene>
    <name evidence="6" type="primary">ackA</name>
    <name evidence="8" type="ORF">DCM90_09225</name>
</gene>
<feature type="active site" description="Proton donor/acceptor" evidence="6">
    <location>
        <position position="147"/>
    </location>
</feature>
<protein>
    <recommendedName>
        <fullName evidence="6">Acetate kinase</fullName>
        <ecNumber evidence="6">2.7.2.1</ecNumber>
    </recommendedName>
    <alternativeName>
        <fullName evidence="6">Acetokinase</fullName>
    </alternativeName>
</protein>
<dbReference type="GO" id="GO:0005524">
    <property type="term" value="F:ATP binding"/>
    <property type="evidence" value="ECO:0007669"/>
    <property type="project" value="UniProtKB-KW"/>
</dbReference>
<dbReference type="GO" id="GO:0005737">
    <property type="term" value="C:cytoplasm"/>
    <property type="evidence" value="ECO:0007669"/>
    <property type="project" value="UniProtKB-SubCell"/>
</dbReference>
<dbReference type="CDD" id="cd24010">
    <property type="entry name" value="ASKHA_NBD_AcK_PK"/>
    <property type="match status" value="1"/>
</dbReference>
<dbReference type="UniPathway" id="UPA00340">
    <property type="reaction ID" value="UER00458"/>
</dbReference>
<accession>A0A2V1MXQ1</accession>
<comment type="similarity">
    <text evidence="1 6 7">Belongs to the acetokinase family.</text>
</comment>
<dbReference type="SUPFAM" id="SSF53067">
    <property type="entry name" value="Actin-like ATPase domain"/>
    <property type="match status" value="2"/>
</dbReference>
<dbReference type="PANTHER" id="PTHR21060:SF15">
    <property type="entry name" value="ACETATE KINASE-RELATED"/>
    <property type="match status" value="1"/>
</dbReference>
<feature type="binding site" evidence="6">
    <location>
        <begin position="283"/>
        <end position="285"/>
    </location>
    <ligand>
        <name>ATP</name>
        <dbReference type="ChEBI" id="CHEBI:30616"/>
    </ligand>
</feature>
<dbReference type="PANTHER" id="PTHR21060">
    <property type="entry name" value="ACETATE KINASE"/>
    <property type="match status" value="1"/>
</dbReference>
<dbReference type="Pfam" id="PF00871">
    <property type="entry name" value="Acetate_kinase"/>
    <property type="match status" value="1"/>
</dbReference>
<feature type="binding site" evidence="6">
    <location>
        <position position="15"/>
    </location>
    <ligand>
        <name>ATP</name>
        <dbReference type="ChEBI" id="CHEBI:30616"/>
    </ligand>
</feature>
<dbReference type="PRINTS" id="PR00471">
    <property type="entry name" value="ACETATEKNASE"/>
</dbReference>
<dbReference type="EMBL" id="QCXQ01000006">
    <property type="protein sequence ID" value="PWF99611.1"/>
    <property type="molecule type" value="Genomic_DNA"/>
</dbReference>
<feature type="site" description="Transition state stabilizer" evidence="6">
    <location>
        <position position="240"/>
    </location>
</feature>
<feature type="site" description="Transition state stabilizer" evidence="6">
    <location>
        <position position="179"/>
    </location>
</feature>
<keyword evidence="3 6" id="KW-0547">Nucleotide-binding</keyword>
<dbReference type="InterPro" id="IPR000890">
    <property type="entry name" value="Aliphatic_acid_kin_short-chain"/>
</dbReference>
<dbReference type="Proteomes" id="UP000245080">
    <property type="component" value="Unassembled WGS sequence"/>
</dbReference>
<name>A0A2V1MXQ1_9LACO</name>
<feature type="binding site" evidence="6">
    <location>
        <position position="383"/>
    </location>
    <ligand>
        <name>Mg(2+)</name>
        <dbReference type="ChEBI" id="CHEBI:18420"/>
    </ligand>
</feature>
<keyword evidence="6" id="KW-0460">Magnesium</keyword>
<dbReference type="RefSeq" id="WP_109251069.1">
    <property type="nucleotide sequence ID" value="NZ_QCXQ01000006.1"/>
</dbReference>
<dbReference type="InterPro" id="IPR043129">
    <property type="entry name" value="ATPase_NBD"/>
</dbReference>
<dbReference type="HAMAP" id="MF_00020">
    <property type="entry name" value="Acetate_kinase"/>
    <property type="match status" value="1"/>
</dbReference>
<keyword evidence="2 6" id="KW-0808">Transferase</keyword>
<keyword evidence="5 6" id="KW-0067">ATP-binding</keyword>
<dbReference type="InterPro" id="IPR004372">
    <property type="entry name" value="Ac/propionate_kinase"/>
</dbReference>
<comment type="cofactor">
    <cofactor evidence="6">
        <name>Mg(2+)</name>
        <dbReference type="ChEBI" id="CHEBI:18420"/>
    </cofactor>
    <cofactor evidence="6">
        <name>Mn(2+)</name>
        <dbReference type="ChEBI" id="CHEBI:29035"/>
    </cofactor>
    <text evidence="6">Mg(2+). Can also accept Mn(2+).</text>
</comment>
<dbReference type="PIRSF" id="PIRSF000722">
    <property type="entry name" value="Acetate_prop_kin"/>
    <property type="match status" value="1"/>
</dbReference>
<dbReference type="OrthoDB" id="9802453at2"/>
<reference evidence="8 9" key="1">
    <citation type="journal article" date="2018" name="Int. J. Syst. Evol. Microbiol.">
        <title>Lactobacillus bambusae sp. nov., isolated from a traditional fermented Ma-bamboo shoots of Taiwan.</title>
        <authorList>
            <person name="Wang L.-T."/>
        </authorList>
    </citation>
    <scope>NUCLEOTIDE SEQUENCE [LARGE SCALE GENOMIC DNA]</scope>
    <source>
        <strain evidence="8 9">BS-W1</strain>
    </source>
</reference>
<dbReference type="NCBIfam" id="TIGR00016">
    <property type="entry name" value="ackA"/>
    <property type="match status" value="1"/>
</dbReference>
<evidence type="ECO:0000256" key="5">
    <source>
        <dbReference type="ARBA" id="ARBA00022840"/>
    </source>
</evidence>
<evidence type="ECO:0000256" key="1">
    <source>
        <dbReference type="ARBA" id="ARBA00008748"/>
    </source>
</evidence>
<dbReference type="PROSITE" id="PS01076">
    <property type="entry name" value="ACETATE_KINASE_2"/>
    <property type="match status" value="1"/>
</dbReference>
<evidence type="ECO:0000256" key="3">
    <source>
        <dbReference type="ARBA" id="ARBA00022741"/>
    </source>
</evidence>
<feature type="binding site" evidence="6">
    <location>
        <position position="8"/>
    </location>
    <ligand>
        <name>Mg(2+)</name>
        <dbReference type="ChEBI" id="CHEBI:18420"/>
    </ligand>
</feature>
<evidence type="ECO:0000256" key="7">
    <source>
        <dbReference type="RuleBase" id="RU003835"/>
    </source>
</evidence>
<comment type="caution">
    <text evidence="8">The sequence shown here is derived from an EMBL/GenBank/DDBJ whole genome shotgun (WGS) entry which is preliminary data.</text>
</comment>
<dbReference type="GO" id="GO:0008776">
    <property type="term" value="F:acetate kinase activity"/>
    <property type="evidence" value="ECO:0007669"/>
    <property type="project" value="UniProtKB-UniRule"/>
</dbReference>
<comment type="subunit">
    <text evidence="6">Homodimer.</text>
</comment>
<evidence type="ECO:0000313" key="8">
    <source>
        <dbReference type="EMBL" id="PWF99611.1"/>
    </source>
</evidence>
<evidence type="ECO:0000256" key="6">
    <source>
        <dbReference type="HAMAP-Rule" id="MF_00020"/>
    </source>
</evidence>
<dbReference type="GO" id="GO:0006083">
    <property type="term" value="P:acetate metabolic process"/>
    <property type="evidence" value="ECO:0007669"/>
    <property type="project" value="TreeGrafter"/>
</dbReference>
<feature type="binding site" evidence="6">
    <location>
        <position position="90"/>
    </location>
    <ligand>
        <name>substrate</name>
    </ligand>
</feature>
<comment type="function">
    <text evidence="6">Catalyzes the formation of acetyl phosphate from acetate and ATP. Can also catalyze the reverse reaction.</text>
</comment>
<keyword evidence="4 6" id="KW-0418">Kinase</keyword>